<evidence type="ECO:0000313" key="2">
    <source>
        <dbReference type="EMBL" id="QAT16983.1"/>
    </source>
</evidence>
<dbReference type="OrthoDB" id="1910361at2"/>
<dbReference type="Gene3D" id="1.20.120.1220">
    <property type="match status" value="1"/>
</dbReference>
<keyword evidence="1" id="KW-1133">Transmembrane helix</keyword>
<gene>
    <name evidence="2" type="ORF">BU251_04170</name>
</gene>
<dbReference type="Proteomes" id="UP000287243">
    <property type="component" value="Chromosome"/>
</dbReference>
<organism evidence="2 3">
    <name type="scientific">Velamenicoccus archaeovorus</name>
    <dbReference type="NCBI Taxonomy" id="1930593"/>
    <lineage>
        <taxon>Bacteria</taxon>
        <taxon>Pseudomonadati</taxon>
        <taxon>Candidatus Omnitrophota</taxon>
        <taxon>Candidatus Velamenicoccus</taxon>
    </lineage>
</organism>
<evidence type="ECO:0000313" key="3">
    <source>
        <dbReference type="Proteomes" id="UP000287243"/>
    </source>
</evidence>
<feature type="transmembrane region" description="Helical" evidence="1">
    <location>
        <begin position="204"/>
        <end position="223"/>
    </location>
</feature>
<name>A0A410P4D0_VELA1</name>
<dbReference type="AlphaFoldDB" id="A0A410P4D0"/>
<sequence length="299" mass="33826">MDIATVTLSFVPLLVILGVRTSYSDLRKGIVKNWDLVFTLFAATALYGYLIVYHGVQIDPVLFIGNFCIAASFGLILYFTDCWGAGDAKLFIVYSLMVPFPADRAVLPFSAFVIFANTIMIACGAVILLSLKDVIRSFPQCLQRLFSLKTLKRLMISFSLLLSISWVVPYLLGFFGAHASPLIFILLTYLLYSGLHSILRFFKSYALFSVVVLCGIGIRFWLFPHPLEVLSSLLLSFRKIILVTFFFGLLDIFFQADEVEKKKTNDDSIILAPHMFLGVMLTQTHFLKGVMKLMNYIWR</sequence>
<evidence type="ECO:0008006" key="4">
    <source>
        <dbReference type="Google" id="ProtNLM"/>
    </source>
</evidence>
<proteinExistence type="predicted"/>
<evidence type="ECO:0000256" key="1">
    <source>
        <dbReference type="SAM" id="Phobius"/>
    </source>
</evidence>
<accession>A0A410P4D0</accession>
<reference evidence="2 3" key="1">
    <citation type="submission" date="2017-01" db="EMBL/GenBank/DDBJ databases">
        <title>First insights into the biology of 'candidatus Vampirococcus archaeovorus'.</title>
        <authorList>
            <person name="Kizina J."/>
            <person name="Jordan S."/>
            <person name="Stueber K."/>
            <person name="Reinhardt R."/>
            <person name="Harder J."/>
        </authorList>
    </citation>
    <scope>NUCLEOTIDE SEQUENCE [LARGE SCALE GENOMIC DNA]</scope>
    <source>
        <strain evidence="2 3">LiM</strain>
    </source>
</reference>
<feature type="transmembrane region" description="Helical" evidence="1">
    <location>
        <begin position="105"/>
        <end position="129"/>
    </location>
</feature>
<feature type="transmembrane region" description="Helical" evidence="1">
    <location>
        <begin position="34"/>
        <end position="53"/>
    </location>
</feature>
<dbReference type="RefSeq" id="WP_128699625.1">
    <property type="nucleotide sequence ID" value="NZ_CP019384.1"/>
</dbReference>
<keyword evidence="1" id="KW-0472">Membrane</keyword>
<feature type="transmembrane region" description="Helical" evidence="1">
    <location>
        <begin position="150"/>
        <end position="168"/>
    </location>
</feature>
<feature type="transmembrane region" description="Helical" evidence="1">
    <location>
        <begin position="235"/>
        <end position="254"/>
    </location>
</feature>
<keyword evidence="1" id="KW-0812">Transmembrane</keyword>
<dbReference type="KEGG" id="vai:BU251_04170"/>
<protein>
    <recommendedName>
        <fullName evidence="4">Prepilin type IV endopeptidase peptidase domain-containing protein</fullName>
    </recommendedName>
</protein>
<feature type="transmembrane region" description="Helical" evidence="1">
    <location>
        <begin position="174"/>
        <end position="192"/>
    </location>
</feature>
<feature type="transmembrane region" description="Helical" evidence="1">
    <location>
        <begin position="60"/>
        <end position="80"/>
    </location>
</feature>
<keyword evidence="3" id="KW-1185">Reference proteome</keyword>
<dbReference type="EMBL" id="CP019384">
    <property type="protein sequence ID" value="QAT16983.1"/>
    <property type="molecule type" value="Genomic_DNA"/>
</dbReference>